<dbReference type="SUPFAM" id="SSF111352">
    <property type="entry name" value="Ammonium transporter"/>
    <property type="match status" value="1"/>
</dbReference>
<evidence type="ECO:0000256" key="2">
    <source>
        <dbReference type="ARBA" id="ARBA00022692"/>
    </source>
</evidence>
<dbReference type="OrthoDB" id="420195at2759"/>
<evidence type="ECO:0000256" key="4">
    <source>
        <dbReference type="ARBA" id="ARBA00023136"/>
    </source>
</evidence>
<keyword evidence="9" id="KW-1185">Reference proteome</keyword>
<evidence type="ECO:0000313" key="8">
    <source>
        <dbReference type="EMBL" id="PQM37820.1"/>
    </source>
</evidence>
<name>A0A314UK67_PRUYE</name>
<dbReference type="Gene3D" id="1.10.3430.10">
    <property type="entry name" value="Ammonium transporter AmtB like domains"/>
    <property type="match status" value="1"/>
</dbReference>
<keyword evidence="3 6" id="KW-1133">Transmembrane helix</keyword>
<feature type="transmembrane region" description="Helical" evidence="6">
    <location>
        <begin position="412"/>
        <end position="431"/>
    </location>
</feature>
<evidence type="ECO:0000259" key="7">
    <source>
        <dbReference type="Pfam" id="PF00909"/>
    </source>
</evidence>
<dbReference type="GO" id="GO:0030544">
    <property type="term" value="F:Hsp70 protein binding"/>
    <property type="evidence" value="ECO:0007669"/>
    <property type="project" value="TreeGrafter"/>
</dbReference>
<feature type="domain" description="Ammonium transporter AmtB-like" evidence="7">
    <location>
        <begin position="369"/>
        <end position="444"/>
    </location>
</feature>
<evidence type="ECO:0000313" key="9">
    <source>
        <dbReference type="Proteomes" id="UP000250321"/>
    </source>
</evidence>
<dbReference type="Proteomes" id="UP000250321">
    <property type="component" value="Unassembled WGS sequence"/>
</dbReference>
<sequence length="447" mass="50141">MEFRMSPWEKGNEYVKMDKKHFADAIDCYTRAINQQALSDSDTSILFSNRVHVNLLLGNYRRALTDAEDSIKLCSTNVKALYRPAKAYFALNLLPESTLHCQNWLKHDPSNEKLKKLLRQIESKKMEHERREAQVSKAISEAKDLVSAIETSNAFGYMCILWFPELSNMFSESCPPLSWDQEHNYTREAVELYYEAGSGVSLSKTKILRCLLEGTAASHVENISDEEKDANENSNDGSSAECNSFTVSDLQNRRKISYGITDLSVFGLHWSSISLRNLLDSPNSWPSTSGISWDLFVTIIAFRFSTSPHPRLPPLVSPMASFSCSASDLQTPFWVQVPMPPQPPNTSVAALMPFRTVVDTAFAVDNTYLLFSAYLVFVMQLGFAMLCAGSVRTKNTTNIMLINALDAAMGGFYYYLFGFALAFGTPSNGFIGQHFFGLNKFPSQSFD</sequence>
<feature type="compositionally biased region" description="Polar residues" evidence="5">
    <location>
        <begin position="232"/>
        <end position="241"/>
    </location>
</feature>
<dbReference type="GO" id="GO:0006457">
    <property type="term" value="P:protein folding"/>
    <property type="evidence" value="ECO:0007669"/>
    <property type="project" value="TreeGrafter"/>
</dbReference>
<feature type="region of interest" description="Disordered" evidence="5">
    <location>
        <begin position="222"/>
        <end position="241"/>
    </location>
</feature>
<feature type="transmembrane region" description="Helical" evidence="6">
    <location>
        <begin position="368"/>
        <end position="391"/>
    </location>
</feature>
<dbReference type="GO" id="GO:0051879">
    <property type="term" value="F:Hsp90 protein binding"/>
    <property type="evidence" value="ECO:0007669"/>
    <property type="project" value="TreeGrafter"/>
</dbReference>
<reference evidence="8 9" key="1">
    <citation type="submission" date="2018-02" db="EMBL/GenBank/DDBJ databases">
        <title>Draft genome of wild Prunus yedoensis var. nudiflora.</title>
        <authorList>
            <person name="Baek S."/>
            <person name="Kim J.-H."/>
            <person name="Choi K."/>
            <person name="Kim G.-B."/>
            <person name="Cho A."/>
            <person name="Jang H."/>
            <person name="Shin C.-H."/>
            <person name="Yu H.-J."/>
            <person name="Mun J.-H."/>
        </authorList>
    </citation>
    <scope>NUCLEOTIDE SEQUENCE [LARGE SCALE GENOMIC DNA]</scope>
    <source>
        <strain evidence="9">cv. Jeju island</strain>
        <tissue evidence="8">Leaf</tissue>
    </source>
</reference>
<dbReference type="Gene3D" id="1.25.40.10">
    <property type="entry name" value="Tetratricopeptide repeat domain"/>
    <property type="match status" value="1"/>
</dbReference>
<dbReference type="GO" id="GO:0016020">
    <property type="term" value="C:membrane"/>
    <property type="evidence" value="ECO:0007669"/>
    <property type="project" value="UniProtKB-SubCell"/>
</dbReference>
<keyword evidence="2 6" id="KW-0812">Transmembrane</keyword>
<dbReference type="InterPro" id="IPR024041">
    <property type="entry name" value="NH4_transpt_AmtB-like_dom"/>
</dbReference>
<dbReference type="GO" id="GO:0008519">
    <property type="term" value="F:ammonium channel activity"/>
    <property type="evidence" value="ECO:0007669"/>
    <property type="project" value="InterPro"/>
</dbReference>
<gene>
    <name evidence="8" type="ORF">Pyn_26075</name>
</gene>
<dbReference type="PANTHER" id="PTHR46035:SF1">
    <property type="entry name" value="TETRATRICOPEPTIDE REPEAT PROTEIN 4"/>
    <property type="match status" value="1"/>
</dbReference>
<proteinExistence type="predicted"/>
<evidence type="ECO:0000256" key="3">
    <source>
        <dbReference type="ARBA" id="ARBA00022989"/>
    </source>
</evidence>
<dbReference type="EMBL" id="PJQY01003391">
    <property type="protein sequence ID" value="PQM37820.1"/>
    <property type="molecule type" value="Genomic_DNA"/>
</dbReference>
<protein>
    <submittedName>
        <fullName evidence="8">Tetratricopeptide repeat protein 4 homolog</fullName>
    </submittedName>
</protein>
<dbReference type="SUPFAM" id="SSF48452">
    <property type="entry name" value="TPR-like"/>
    <property type="match status" value="1"/>
</dbReference>
<dbReference type="STRING" id="2094558.A0A314UK67"/>
<evidence type="ECO:0000256" key="1">
    <source>
        <dbReference type="ARBA" id="ARBA00004141"/>
    </source>
</evidence>
<dbReference type="InterPro" id="IPR011990">
    <property type="entry name" value="TPR-like_helical_dom_sf"/>
</dbReference>
<dbReference type="AlphaFoldDB" id="A0A314UK67"/>
<keyword evidence="4 6" id="KW-0472">Membrane</keyword>
<dbReference type="Pfam" id="PF00909">
    <property type="entry name" value="Ammonium_transp"/>
    <property type="match status" value="1"/>
</dbReference>
<dbReference type="GO" id="GO:0005829">
    <property type="term" value="C:cytosol"/>
    <property type="evidence" value="ECO:0007669"/>
    <property type="project" value="TreeGrafter"/>
</dbReference>
<dbReference type="GO" id="GO:0005634">
    <property type="term" value="C:nucleus"/>
    <property type="evidence" value="ECO:0007669"/>
    <property type="project" value="TreeGrafter"/>
</dbReference>
<comment type="subcellular location">
    <subcellularLocation>
        <location evidence="1">Membrane</location>
        <topology evidence="1">Multi-pass membrane protein</topology>
    </subcellularLocation>
</comment>
<organism evidence="8 9">
    <name type="scientific">Prunus yedoensis var. nudiflora</name>
    <dbReference type="NCBI Taxonomy" id="2094558"/>
    <lineage>
        <taxon>Eukaryota</taxon>
        <taxon>Viridiplantae</taxon>
        <taxon>Streptophyta</taxon>
        <taxon>Embryophyta</taxon>
        <taxon>Tracheophyta</taxon>
        <taxon>Spermatophyta</taxon>
        <taxon>Magnoliopsida</taxon>
        <taxon>eudicotyledons</taxon>
        <taxon>Gunneridae</taxon>
        <taxon>Pentapetalae</taxon>
        <taxon>rosids</taxon>
        <taxon>fabids</taxon>
        <taxon>Rosales</taxon>
        <taxon>Rosaceae</taxon>
        <taxon>Amygdaloideae</taxon>
        <taxon>Amygdaleae</taxon>
        <taxon>Prunus</taxon>
    </lineage>
</organism>
<dbReference type="PANTHER" id="PTHR46035">
    <property type="entry name" value="TETRATRICOPEPTIDE REPEAT PROTEIN 4"/>
    <property type="match status" value="1"/>
</dbReference>
<dbReference type="InterPro" id="IPR029020">
    <property type="entry name" value="Ammonium/urea_transptr"/>
</dbReference>
<comment type="caution">
    <text evidence="8">The sequence shown here is derived from an EMBL/GenBank/DDBJ whole genome shotgun (WGS) entry which is preliminary data.</text>
</comment>
<accession>A0A314UK67</accession>
<evidence type="ECO:0000256" key="6">
    <source>
        <dbReference type="SAM" id="Phobius"/>
    </source>
</evidence>
<evidence type="ECO:0000256" key="5">
    <source>
        <dbReference type="SAM" id="MobiDB-lite"/>
    </source>
</evidence>